<dbReference type="SUPFAM" id="SSF51905">
    <property type="entry name" value="FAD/NAD(P)-binding domain"/>
    <property type="match status" value="1"/>
</dbReference>
<dbReference type="InterPro" id="IPR017830">
    <property type="entry name" value="SQase_HpnE"/>
</dbReference>
<dbReference type="InterPro" id="IPR036188">
    <property type="entry name" value="FAD/NAD-bd_sf"/>
</dbReference>
<dbReference type="InterPro" id="IPR001613">
    <property type="entry name" value="Flavin_amine_oxidase"/>
</dbReference>
<keyword evidence="6" id="KW-1185">Reference proteome</keyword>
<evidence type="ECO:0000256" key="1">
    <source>
        <dbReference type="ARBA" id="ARBA00001974"/>
    </source>
</evidence>
<sequence>MTRDGVIVIGGGLAGVSTALRCRDAGFSVTLLEARSRLGGATYSFLRGDREVDTGQHVLLRCYSAYTGLLSRLGVLEGVDFQSRFRVPMVRPGQRPWVVRRGGLPAPAHLLPVLLGHRALTPRQRVRAASTALALQRLDPDDPVLDRVSFGQWLRARAEPEENVRALWGLLIVAALNAEPEDASLALAVRVFRTGVLDGVRGGDIGVPRRPLGQLHDLPAREVLTRDGAEVRLRTKALSVRPTETGLNVEVDTGRDRDGPAELEAAAVVVAVPHTAATRLLEPVLPEAGQWSDLSAAPIVNVHIQFDRVVTEEPMTAALDSPVQWIFDRSAAAGVRDGQYLVISLSAAHSFVTARSRELRDVFLPALGELLPRVRQAEVLDFFVTREPAATFLAAPGTREIRPPARTRVPGLFLAGAWTATGWPDTLEGAVRSGDRAAEAVELLLSVDRRSGVEVTP</sequence>
<dbReference type="Proteomes" id="UP000569329">
    <property type="component" value="Unassembled WGS sequence"/>
</dbReference>
<name>A0A839DWD6_9PSEU</name>
<evidence type="ECO:0000313" key="6">
    <source>
        <dbReference type="Proteomes" id="UP000569329"/>
    </source>
</evidence>
<keyword evidence="2" id="KW-0560">Oxidoreductase</keyword>
<comment type="cofactor">
    <cofactor evidence="1">
        <name>FAD</name>
        <dbReference type="ChEBI" id="CHEBI:57692"/>
    </cofactor>
</comment>
<dbReference type="RefSeq" id="WP_328796004.1">
    <property type="nucleotide sequence ID" value="NZ_JACGWZ010000002.1"/>
</dbReference>
<dbReference type="NCBIfam" id="TIGR03467">
    <property type="entry name" value="HpnE"/>
    <property type="match status" value="1"/>
</dbReference>
<dbReference type="GO" id="GO:0016491">
    <property type="term" value="F:oxidoreductase activity"/>
    <property type="evidence" value="ECO:0007669"/>
    <property type="project" value="UniProtKB-KW"/>
</dbReference>
<dbReference type="InterPro" id="IPR050464">
    <property type="entry name" value="Zeta_carotene_desat/Oxidored"/>
</dbReference>
<dbReference type="AlphaFoldDB" id="A0A839DWD6"/>
<dbReference type="PANTHER" id="PTHR42923:SF47">
    <property type="entry name" value="BLR3003 PROTEIN"/>
    <property type="match status" value="1"/>
</dbReference>
<feature type="binding site" evidence="3">
    <location>
        <begin position="33"/>
        <end position="34"/>
    </location>
    <ligand>
        <name>FAD</name>
        <dbReference type="ChEBI" id="CHEBI:57692"/>
    </ligand>
</feature>
<feature type="domain" description="Amine oxidase" evidence="4">
    <location>
        <begin position="13"/>
        <end position="441"/>
    </location>
</feature>
<gene>
    <name evidence="5" type="ORF">FHX42_001893</name>
</gene>
<dbReference type="EMBL" id="JACGWZ010000002">
    <property type="protein sequence ID" value="MBA8824546.1"/>
    <property type="molecule type" value="Genomic_DNA"/>
</dbReference>
<reference evidence="5 6" key="1">
    <citation type="submission" date="2020-07" db="EMBL/GenBank/DDBJ databases">
        <title>Sequencing the genomes of 1000 actinobacteria strains.</title>
        <authorList>
            <person name="Klenk H.-P."/>
        </authorList>
    </citation>
    <scope>NUCLEOTIDE SEQUENCE [LARGE SCALE GENOMIC DNA]</scope>
    <source>
        <strain evidence="5 6">DSM 45975</strain>
    </source>
</reference>
<evidence type="ECO:0000256" key="3">
    <source>
        <dbReference type="PIRSR" id="PIRSR601613-1"/>
    </source>
</evidence>
<proteinExistence type="predicted"/>
<comment type="caution">
    <text evidence="5">The sequence shown here is derived from an EMBL/GenBank/DDBJ whole genome shotgun (WGS) entry which is preliminary data.</text>
</comment>
<evidence type="ECO:0000259" key="4">
    <source>
        <dbReference type="Pfam" id="PF01593"/>
    </source>
</evidence>
<protein>
    <submittedName>
        <fullName evidence="5">Squalene-associated FAD-dependent desaturase</fullName>
    </submittedName>
</protein>
<dbReference type="Gene3D" id="3.50.50.60">
    <property type="entry name" value="FAD/NAD(P)-binding domain"/>
    <property type="match status" value="1"/>
</dbReference>
<evidence type="ECO:0000256" key="2">
    <source>
        <dbReference type="ARBA" id="ARBA00023002"/>
    </source>
</evidence>
<dbReference type="Pfam" id="PF01593">
    <property type="entry name" value="Amino_oxidase"/>
    <property type="match status" value="1"/>
</dbReference>
<dbReference type="PRINTS" id="PR00757">
    <property type="entry name" value="AMINEOXDASEF"/>
</dbReference>
<organism evidence="5 6">
    <name type="scientific">Halosaccharopolyspora lacisalsi</name>
    <dbReference type="NCBI Taxonomy" id="1000566"/>
    <lineage>
        <taxon>Bacteria</taxon>
        <taxon>Bacillati</taxon>
        <taxon>Actinomycetota</taxon>
        <taxon>Actinomycetes</taxon>
        <taxon>Pseudonocardiales</taxon>
        <taxon>Pseudonocardiaceae</taxon>
        <taxon>Halosaccharopolyspora</taxon>
    </lineage>
</organism>
<dbReference type="PANTHER" id="PTHR42923">
    <property type="entry name" value="PROTOPORPHYRINOGEN OXIDASE"/>
    <property type="match status" value="1"/>
</dbReference>
<accession>A0A839DWD6</accession>
<evidence type="ECO:0000313" key="5">
    <source>
        <dbReference type="EMBL" id="MBA8824546.1"/>
    </source>
</evidence>
<dbReference type="InterPro" id="IPR002937">
    <property type="entry name" value="Amino_oxidase"/>
</dbReference>